<dbReference type="Proteomes" id="UP000038045">
    <property type="component" value="Unplaced"/>
</dbReference>
<evidence type="ECO:0000313" key="3">
    <source>
        <dbReference type="Proteomes" id="UP000038045"/>
    </source>
</evidence>
<name>A0A0N4Z107_PARTI</name>
<proteinExistence type="predicted"/>
<reference evidence="4" key="1">
    <citation type="submission" date="2017-02" db="UniProtKB">
        <authorList>
            <consortium name="WormBaseParasite"/>
        </authorList>
    </citation>
    <scope>IDENTIFICATION</scope>
</reference>
<protein>
    <submittedName>
        <fullName evidence="4">Secreted protein</fullName>
    </submittedName>
</protein>
<feature type="compositionally biased region" description="Polar residues" evidence="1">
    <location>
        <begin position="54"/>
        <end position="73"/>
    </location>
</feature>
<organism evidence="3 4">
    <name type="scientific">Parastrongyloides trichosuri</name>
    <name type="common">Possum-specific nematode worm</name>
    <dbReference type="NCBI Taxonomy" id="131310"/>
    <lineage>
        <taxon>Eukaryota</taxon>
        <taxon>Metazoa</taxon>
        <taxon>Ecdysozoa</taxon>
        <taxon>Nematoda</taxon>
        <taxon>Chromadorea</taxon>
        <taxon>Rhabditida</taxon>
        <taxon>Tylenchina</taxon>
        <taxon>Panagrolaimomorpha</taxon>
        <taxon>Strongyloidoidea</taxon>
        <taxon>Strongyloididae</taxon>
        <taxon>Parastrongyloides</taxon>
    </lineage>
</organism>
<feature type="region of interest" description="Disordered" evidence="1">
    <location>
        <begin position="30"/>
        <end position="87"/>
    </location>
</feature>
<evidence type="ECO:0000256" key="1">
    <source>
        <dbReference type="SAM" id="MobiDB-lite"/>
    </source>
</evidence>
<evidence type="ECO:0000256" key="2">
    <source>
        <dbReference type="SAM" id="SignalP"/>
    </source>
</evidence>
<evidence type="ECO:0000313" key="4">
    <source>
        <dbReference type="WBParaSite" id="PTRK_0000038500.1"/>
    </source>
</evidence>
<accession>A0A0N4Z107</accession>
<dbReference type="WBParaSite" id="PTRK_0000038500.1">
    <property type="protein sequence ID" value="PTRK_0000038500.1"/>
    <property type="gene ID" value="PTRK_0000038500"/>
</dbReference>
<keyword evidence="3" id="KW-1185">Reference proteome</keyword>
<dbReference type="AlphaFoldDB" id="A0A0N4Z107"/>
<feature type="chain" id="PRO_5005890927" evidence="2">
    <location>
        <begin position="30"/>
        <end position="115"/>
    </location>
</feature>
<feature type="signal peptide" evidence="2">
    <location>
        <begin position="1"/>
        <end position="29"/>
    </location>
</feature>
<keyword evidence="2" id="KW-0732">Signal</keyword>
<sequence length="115" mass="11858">MKFNSNLLRTTLLVLVLIVCMSILTTVSSEPIPAEGGTPPAGDAPSAAVVNDVGPSQTAHTESNGVAASNVASGETGGDKSKNEETNSGSSLFNLFFAKELGLILGGYIMRQIYV</sequence>